<dbReference type="CDD" id="cd00112">
    <property type="entry name" value="LDLa"/>
    <property type="match status" value="1"/>
</dbReference>
<dbReference type="InterPro" id="IPR036055">
    <property type="entry name" value="LDL_receptor-like_sf"/>
</dbReference>
<feature type="chain" id="PRO_5041365684" evidence="3">
    <location>
        <begin position="22"/>
        <end position="169"/>
    </location>
</feature>
<evidence type="ECO:0000313" key="4">
    <source>
        <dbReference type="EMBL" id="KAK0403720.1"/>
    </source>
</evidence>
<organism evidence="4 5">
    <name type="scientific">Steinernema hermaphroditum</name>
    <dbReference type="NCBI Taxonomy" id="289476"/>
    <lineage>
        <taxon>Eukaryota</taxon>
        <taxon>Metazoa</taxon>
        <taxon>Ecdysozoa</taxon>
        <taxon>Nematoda</taxon>
        <taxon>Chromadorea</taxon>
        <taxon>Rhabditida</taxon>
        <taxon>Tylenchina</taxon>
        <taxon>Panagrolaimomorpha</taxon>
        <taxon>Strongyloidoidea</taxon>
        <taxon>Steinernematidae</taxon>
        <taxon>Steinernema</taxon>
    </lineage>
</organism>
<dbReference type="PANTHER" id="PTHR21105:SF0">
    <property type="entry name" value="GH16255P"/>
    <property type="match status" value="1"/>
</dbReference>
<protein>
    <submittedName>
        <fullName evidence="4">Uncharacterized protein</fullName>
    </submittedName>
</protein>
<dbReference type="GO" id="GO:0043195">
    <property type="term" value="C:terminal bouton"/>
    <property type="evidence" value="ECO:0007669"/>
    <property type="project" value="TreeGrafter"/>
</dbReference>
<dbReference type="GO" id="GO:0043410">
    <property type="term" value="P:positive regulation of MAPK cascade"/>
    <property type="evidence" value="ECO:0007669"/>
    <property type="project" value="TreeGrafter"/>
</dbReference>
<sequence length="169" mass="19099">MFSVIAVFLALALVAPDAVLGNVAEDDLYRLTGNEVLKLGQMLTDSFDSSRNTNYDRSSNPLRTNVWPGFTGDEILFPVKQCKVNGKAFRGMFQCPSRQGGAHEIRCVKYGDLCDGHPECPNMEDEHPLFCLFHKLHESEMSTLRRLVDRREAPSHPKHQKSSRHMILP</sequence>
<evidence type="ECO:0000256" key="2">
    <source>
        <dbReference type="PROSITE-ProRule" id="PRU00124"/>
    </source>
</evidence>
<accession>A0AA39HD89</accession>
<dbReference type="SUPFAM" id="SSF57424">
    <property type="entry name" value="LDL receptor-like module"/>
    <property type="match status" value="1"/>
</dbReference>
<dbReference type="Gene3D" id="4.10.400.10">
    <property type="entry name" value="Low-density Lipoprotein Receptor"/>
    <property type="match status" value="1"/>
</dbReference>
<feature type="signal peptide" evidence="3">
    <location>
        <begin position="1"/>
        <end position="21"/>
    </location>
</feature>
<comment type="caution">
    <text evidence="4">The sequence shown here is derived from an EMBL/GenBank/DDBJ whole genome shotgun (WGS) entry which is preliminary data.</text>
</comment>
<evidence type="ECO:0000313" key="5">
    <source>
        <dbReference type="Proteomes" id="UP001175271"/>
    </source>
</evidence>
<keyword evidence="1" id="KW-1015">Disulfide bond</keyword>
<dbReference type="Proteomes" id="UP001175271">
    <property type="component" value="Unassembled WGS sequence"/>
</dbReference>
<reference evidence="4" key="1">
    <citation type="submission" date="2023-06" db="EMBL/GenBank/DDBJ databases">
        <title>Genomic analysis of the entomopathogenic nematode Steinernema hermaphroditum.</title>
        <authorList>
            <person name="Schwarz E.M."/>
            <person name="Heppert J.K."/>
            <person name="Baniya A."/>
            <person name="Schwartz H.T."/>
            <person name="Tan C.-H."/>
            <person name="Antoshechkin I."/>
            <person name="Sternberg P.W."/>
            <person name="Goodrich-Blair H."/>
            <person name="Dillman A.R."/>
        </authorList>
    </citation>
    <scope>NUCLEOTIDE SEQUENCE</scope>
    <source>
        <strain evidence="4">PS9179</strain>
        <tissue evidence="4">Whole animal</tissue>
    </source>
</reference>
<keyword evidence="3" id="KW-0732">Signal</keyword>
<comment type="caution">
    <text evidence="2">Lacks conserved residue(s) required for the propagation of feature annotation.</text>
</comment>
<proteinExistence type="predicted"/>
<dbReference type="EMBL" id="JAUCMV010000004">
    <property type="protein sequence ID" value="KAK0403720.1"/>
    <property type="molecule type" value="Genomic_DNA"/>
</dbReference>
<gene>
    <name evidence="4" type="ORF">QR680_017087</name>
</gene>
<dbReference type="GO" id="GO:0030297">
    <property type="term" value="F:transmembrane receptor protein tyrosine kinase activator activity"/>
    <property type="evidence" value="ECO:0007669"/>
    <property type="project" value="TreeGrafter"/>
</dbReference>
<evidence type="ECO:0000256" key="1">
    <source>
        <dbReference type="ARBA" id="ARBA00023157"/>
    </source>
</evidence>
<dbReference type="InterPro" id="IPR002172">
    <property type="entry name" value="LDrepeatLR_classA_rpt"/>
</dbReference>
<name>A0AA39HD89_9BILA</name>
<dbReference type="PROSITE" id="PS50068">
    <property type="entry name" value="LDLRA_2"/>
    <property type="match status" value="1"/>
</dbReference>
<dbReference type="PANTHER" id="PTHR21105">
    <property type="entry name" value="GH16255P"/>
    <property type="match status" value="1"/>
</dbReference>
<evidence type="ECO:0000256" key="3">
    <source>
        <dbReference type="SAM" id="SignalP"/>
    </source>
</evidence>
<dbReference type="AlphaFoldDB" id="A0AA39HD89"/>
<keyword evidence="5" id="KW-1185">Reference proteome</keyword>